<dbReference type="PANTHER" id="PTHR38454">
    <property type="entry name" value="INTEGRAL MEMBRANE PROTEIN-RELATED"/>
    <property type="match status" value="1"/>
</dbReference>
<dbReference type="PANTHER" id="PTHR38454:SF1">
    <property type="entry name" value="INTEGRAL MEMBRANE PROTEIN"/>
    <property type="match status" value="1"/>
</dbReference>
<proteinExistence type="predicted"/>
<dbReference type="AlphaFoldDB" id="A0A2G6EB02"/>
<name>A0A2G6EB02_9BACT</name>
<dbReference type="EMBL" id="PDPS01000020">
    <property type="protein sequence ID" value="PID59137.1"/>
    <property type="molecule type" value="Genomic_DNA"/>
</dbReference>
<feature type="transmembrane region" description="Helical" evidence="1">
    <location>
        <begin position="805"/>
        <end position="825"/>
    </location>
</feature>
<feature type="transmembrane region" description="Helical" evidence="1">
    <location>
        <begin position="198"/>
        <end position="215"/>
    </location>
</feature>
<feature type="transmembrane region" description="Helical" evidence="1">
    <location>
        <begin position="130"/>
        <end position="146"/>
    </location>
</feature>
<sequence>MTQRTRFKEIFQEKEFWFLILLWIGFCFRPLFLDETFFFRDVTYFFFPQEKLFADLLRAGEFPLWDAYRHGGHPYLADLNNSPLYPANLLFLFLPAVKAFSLFVVLHYILCSLSAYLFSRSLGLQKTSSFLVGVFYGFCGYSLSLNDHPTRLAAMGLLPLILLYWHLFLSERRRRYFVSASLVAVLQVILGAPEVNVLMMVTLLGWAVTFPFPNVSVFRKLMFWGLLAGSIIGGACFQVLPTLEAVSQSSRGIGLDYRMFAQWSLYPGRIPEMFVPAFRGYLDRLPYNIYFWGGDLGDYGYPYIPNIYFGCVAFALAVIGACSPQRQPCPLRSRLFLAGMFFVSLILAFGRFVPFFPLLFRVVPLISIFRYPIKFLLGGIFPLAFLAGYGAEMILTQIVTTASPDPAGSKRRRKARNILIALWSVVFLLGSFTLLFWLSSDFAVQLQSVFFTRPGTAISHAGLSRSFTHATAVWLLFTLLVTSRYMQPRAWQSWAFAVVLVVDLLSAGRRVSPVAPAAYFNKEPALAERIRQEIGDGRLYRSPDALPQFFHFPVGGEFMVPPDHIMWLYRWQLETLRFYLGGNYHIPVIFHRDYNMMAQRRIIRLKELIEALPWDRKIPLLSSGGVTLVLSSDNIDVPGLERVAAIPNWSDRPLLLYRNTRAAPRVGFVTQWQDVESDREAERWMLKADFDPRRHVVLQEPQKTVFFRIADFGRARALEPPADPNSCENPLDVRIETKAHSSQSASYAVTNNCSGYLVFTEQLYPGWHIEIDGKAATLKLANLAFSAVWLEAGSHEVWRGYSPRIVWLGIVCSILTCGLFLLLMLRKLI</sequence>
<evidence type="ECO:0008006" key="4">
    <source>
        <dbReference type="Google" id="ProtNLM"/>
    </source>
</evidence>
<feature type="transmembrane region" description="Helical" evidence="1">
    <location>
        <begin position="176"/>
        <end position="192"/>
    </location>
</feature>
<feature type="transmembrane region" description="Helical" evidence="1">
    <location>
        <begin position="335"/>
        <end position="353"/>
    </location>
</feature>
<feature type="transmembrane region" description="Helical" evidence="1">
    <location>
        <begin position="16"/>
        <end position="33"/>
    </location>
</feature>
<keyword evidence="1" id="KW-0812">Transmembrane</keyword>
<protein>
    <recommendedName>
        <fullName evidence="4">Membrane protein 6-pyruvoyl-tetrahydropterin synthase-related domain-containing protein</fullName>
    </recommendedName>
</protein>
<comment type="caution">
    <text evidence="2">The sequence shown here is derived from an EMBL/GenBank/DDBJ whole genome shotgun (WGS) entry which is preliminary data.</text>
</comment>
<dbReference type="InterPro" id="IPR018580">
    <property type="entry name" value="Uncharacterised_YfhO"/>
</dbReference>
<keyword evidence="1" id="KW-0472">Membrane</keyword>
<reference evidence="2 3" key="1">
    <citation type="submission" date="2017-10" db="EMBL/GenBank/DDBJ databases">
        <title>Novel microbial diversity and functional potential in the marine mammal oral microbiome.</title>
        <authorList>
            <person name="Dudek N.K."/>
            <person name="Sun C.L."/>
            <person name="Burstein D."/>
            <person name="Kantor R.S."/>
            <person name="Aliaga Goltsman D.S."/>
            <person name="Bik E.M."/>
            <person name="Thomas B.C."/>
            <person name="Banfield J.F."/>
            <person name="Relman D.A."/>
        </authorList>
    </citation>
    <scope>NUCLEOTIDE SEQUENCE [LARGE SCALE GENOMIC DNA]</scope>
    <source>
        <strain evidence="2">DOLZORAL124_49_17</strain>
    </source>
</reference>
<dbReference type="Proteomes" id="UP000229740">
    <property type="component" value="Unassembled WGS sequence"/>
</dbReference>
<evidence type="ECO:0000256" key="1">
    <source>
        <dbReference type="SAM" id="Phobius"/>
    </source>
</evidence>
<evidence type="ECO:0000313" key="3">
    <source>
        <dbReference type="Proteomes" id="UP000229740"/>
    </source>
</evidence>
<keyword evidence="1" id="KW-1133">Transmembrane helix</keyword>
<evidence type="ECO:0000313" key="2">
    <source>
        <dbReference type="EMBL" id="PID59137.1"/>
    </source>
</evidence>
<feature type="transmembrane region" description="Helical" evidence="1">
    <location>
        <begin position="417"/>
        <end position="438"/>
    </location>
</feature>
<feature type="transmembrane region" description="Helical" evidence="1">
    <location>
        <begin position="152"/>
        <end position="169"/>
    </location>
</feature>
<feature type="transmembrane region" description="Helical" evidence="1">
    <location>
        <begin position="373"/>
        <end position="396"/>
    </location>
</feature>
<accession>A0A2G6EB02</accession>
<feature type="transmembrane region" description="Helical" evidence="1">
    <location>
        <begin position="303"/>
        <end position="323"/>
    </location>
</feature>
<feature type="transmembrane region" description="Helical" evidence="1">
    <location>
        <begin position="89"/>
        <end position="118"/>
    </location>
</feature>
<gene>
    <name evidence="2" type="ORF">CSB45_01670</name>
</gene>
<feature type="transmembrane region" description="Helical" evidence="1">
    <location>
        <begin position="222"/>
        <end position="240"/>
    </location>
</feature>
<organism evidence="2 3">
    <name type="scientific">candidate division KSB3 bacterium</name>
    <dbReference type="NCBI Taxonomy" id="2044937"/>
    <lineage>
        <taxon>Bacteria</taxon>
        <taxon>candidate division KSB3</taxon>
    </lineage>
</organism>